<dbReference type="GO" id="GO:0003700">
    <property type="term" value="F:DNA-binding transcription factor activity"/>
    <property type="evidence" value="ECO:0007669"/>
    <property type="project" value="InterPro"/>
</dbReference>
<accession>A0A399CXM6</accession>
<dbReference type="InterPro" id="IPR009057">
    <property type="entry name" value="Homeodomain-like_sf"/>
</dbReference>
<dbReference type="SUPFAM" id="SSF48452">
    <property type="entry name" value="TPR-like"/>
    <property type="match status" value="2"/>
</dbReference>
<dbReference type="GO" id="GO:0043565">
    <property type="term" value="F:sequence-specific DNA binding"/>
    <property type="evidence" value="ECO:0007669"/>
    <property type="project" value="InterPro"/>
</dbReference>
<dbReference type="RefSeq" id="WP_119350849.1">
    <property type="nucleotide sequence ID" value="NZ_QWET01000011.1"/>
</dbReference>
<dbReference type="InterPro" id="IPR018060">
    <property type="entry name" value="HTH_AraC"/>
</dbReference>
<dbReference type="SMART" id="SM00028">
    <property type="entry name" value="TPR"/>
    <property type="match status" value="5"/>
</dbReference>
<dbReference type="PANTHER" id="PTHR43280">
    <property type="entry name" value="ARAC-FAMILY TRANSCRIPTIONAL REGULATOR"/>
    <property type="match status" value="1"/>
</dbReference>
<proteinExistence type="predicted"/>
<dbReference type="Pfam" id="PF12833">
    <property type="entry name" value="HTH_18"/>
    <property type="match status" value="1"/>
</dbReference>
<organism evidence="6 7">
    <name type="scientific">Mariniphaga sediminis</name>
    <dbReference type="NCBI Taxonomy" id="1628158"/>
    <lineage>
        <taxon>Bacteria</taxon>
        <taxon>Pseudomonadati</taxon>
        <taxon>Bacteroidota</taxon>
        <taxon>Bacteroidia</taxon>
        <taxon>Marinilabiliales</taxon>
        <taxon>Prolixibacteraceae</taxon>
        <taxon>Mariniphaga</taxon>
    </lineage>
</organism>
<evidence type="ECO:0000313" key="6">
    <source>
        <dbReference type="EMBL" id="RIH64424.1"/>
    </source>
</evidence>
<dbReference type="OrthoDB" id="1122790at2"/>
<dbReference type="Gene3D" id="1.25.40.10">
    <property type="entry name" value="Tetratricopeptide repeat domain"/>
    <property type="match status" value="1"/>
</dbReference>
<dbReference type="PROSITE" id="PS50005">
    <property type="entry name" value="TPR"/>
    <property type="match status" value="1"/>
</dbReference>
<dbReference type="InterPro" id="IPR019734">
    <property type="entry name" value="TPR_rpt"/>
</dbReference>
<dbReference type="PROSITE" id="PS01124">
    <property type="entry name" value="HTH_ARAC_FAMILY_2"/>
    <property type="match status" value="1"/>
</dbReference>
<evidence type="ECO:0000259" key="5">
    <source>
        <dbReference type="PROSITE" id="PS01124"/>
    </source>
</evidence>
<dbReference type="Pfam" id="PF12895">
    <property type="entry name" value="ANAPC3"/>
    <property type="match status" value="1"/>
</dbReference>
<dbReference type="SUPFAM" id="SSF46689">
    <property type="entry name" value="Homeodomain-like"/>
    <property type="match status" value="1"/>
</dbReference>
<keyword evidence="7" id="KW-1185">Reference proteome</keyword>
<sequence length="601" mass="69888">MEKLKPTEKTIAVLPFVNMSGSEDIEYFSDGITEEIINALARIEHLRVTSRTSSFYFKNKNIPIRQIAKELHAATILEGSVRLAAKTIRITAQLIHAEEDFHFWSETWDRKLENIFEIQDEISLLIADKLREQYGHFEIQDHLVEKKTTSFDAYEYFLKARYHFNKWNPQDAQKAIELYEKAIALDPNHTDSYVGLADAYSFFAVTELMPGEQAWQISREYTDKAYSLNPENAGVHYLLANIAFFYDADFQKALKHVLHSVELKPNYPEAQQFLTLLYVISGEMEKAKQHLEMAYSIDPLSQETLFFRAYFHYRTENYSDALKLFDECLEKNPYNIPAYIVRSYCLLKMEQYDKTLDFLGRMPKEIVVDDERLGIICLANILKKDDAETKKYFARLHKKAQEPTAFQAHSYLYLAYASMGKANEAFTWLDEAVKLKSSVLLLSYTDPLANALKNDSRYETYKNQFYLQPGEPAKPTQEKLPLLDSKTADVLEESLYRFILEEEPFLVPGLSLRSLAGQVEIHPNKLSWLLNERMGKNFNEFINYYRIEYFKKLALDPENSHISLIGLAYESGFNSKTVFNTYFKKEVGMTPKEFLKQNTPS</sequence>
<keyword evidence="3" id="KW-0804">Transcription</keyword>
<evidence type="ECO:0000256" key="2">
    <source>
        <dbReference type="ARBA" id="ARBA00023125"/>
    </source>
</evidence>
<dbReference type="AlphaFoldDB" id="A0A399CXM6"/>
<feature type="domain" description="HTH araC/xylS-type" evidence="5">
    <location>
        <begin position="485"/>
        <end position="597"/>
    </location>
</feature>
<evidence type="ECO:0000256" key="3">
    <source>
        <dbReference type="ARBA" id="ARBA00023163"/>
    </source>
</evidence>
<reference evidence="6 7" key="1">
    <citation type="journal article" date="2015" name="Int. J. Syst. Evol. Microbiol.">
        <title>Mariniphaga sediminis sp. nov., isolated from coastal sediment.</title>
        <authorList>
            <person name="Wang F.Q."/>
            <person name="Shen Q.Y."/>
            <person name="Chen G.J."/>
            <person name="Du Z.J."/>
        </authorList>
    </citation>
    <scope>NUCLEOTIDE SEQUENCE [LARGE SCALE GENOMIC DNA]</scope>
    <source>
        <strain evidence="6 7">SY21</strain>
    </source>
</reference>
<evidence type="ECO:0000256" key="1">
    <source>
        <dbReference type="ARBA" id="ARBA00023015"/>
    </source>
</evidence>
<dbReference type="EMBL" id="QWET01000011">
    <property type="protein sequence ID" value="RIH64424.1"/>
    <property type="molecule type" value="Genomic_DNA"/>
</dbReference>
<evidence type="ECO:0000313" key="7">
    <source>
        <dbReference type="Proteomes" id="UP000266441"/>
    </source>
</evidence>
<evidence type="ECO:0000256" key="4">
    <source>
        <dbReference type="PROSITE-ProRule" id="PRU00339"/>
    </source>
</evidence>
<keyword evidence="2" id="KW-0238">DNA-binding</keyword>
<gene>
    <name evidence="6" type="ORF">D1164_15165</name>
</gene>
<dbReference type="InterPro" id="IPR011990">
    <property type="entry name" value="TPR-like_helical_dom_sf"/>
</dbReference>
<dbReference type="PANTHER" id="PTHR43280:SF29">
    <property type="entry name" value="ARAC-FAMILY TRANSCRIPTIONAL REGULATOR"/>
    <property type="match status" value="1"/>
</dbReference>
<comment type="caution">
    <text evidence="6">The sequence shown here is derived from an EMBL/GenBank/DDBJ whole genome shotgun (WGS) entry which is preliminary data.</text>
</comment>
<keyword evidence="4" id="KW-0802">TPR repeat</keyword>
<protein>
    <submittedName>
        <fullName evidence="6">Helix-turn-helix domain-containing protein</fullName>
    </submittedName>
</protein>
<feature type="repeat" description="TPR" evidence="4">
    <location>
        <begin position="302"/>
        <end position="335"/>
    </location>
</feature>
<dbReference type="Pfam" id="PF13181">
    <property type="entry name" value="TPR_8"/>
    <property type="match status" value="1"/>
</dbReference>
<keyword evidence="1" id="KW-0805">Transcription regulation</keyword>
<dbReference type="Proteomes" id="UP000266441">
    <property type="component" value="Unassembled WGS sequence"/>
</dbReference>
<dbReference type="Gene3D" id="1.10.10.60">
    <property type="entry name" value="Homeodomain-like"/>
    <property type="match status" value="2"/>
</dbReference>
<name>A0A399CXM6_9BACT</name>
<dbReference type="SMART" id="SM00342">
    <property type="entry name" value="HTH_ARAC"/>
    <property type="match status" value="1"/>
</dbReference>